<protein>
    <recommendedName>
        <fullName evidence="4">FAR1 domain-containing protein</fullName>
    </recommendedName>
</protein>
<evidence type="ECO:0008006" key="4">
    <source>
        <dbReference type="Google" id="ProtNLM"/>
    </source>
</evidence>
<name>A0AAV3P7K9_LITER</name>
<evidence type="ECO:0000256" key="1">
    <source>
        <dbReference type="SAM" id="MobiDB-lite"/>
    </source>
</evidence>
<organism evidence="2 3">
    <name type="scientific">Lithospermum erythrorhizon</name>
    <name type="common">Purple gromwell</name>
    <name type="synonym">Lithospermum officinale var. erythrorhizon</name>
    <dbReference type="NCBI Taxonomy" id="34254"/>
    <lineage>
        <taxon>Eukaryota</taxon>
        <taxon>Viridiplantae</taxon>
        <taxon>Streptophyta</taxon>
        <taxon>Embryophyta</taxon>
        <taxon>Tracheophyta</taxon>
        <taxon>Spermatophyta</taxon>
        <taxon>Magnoliopsida</taxon>
        <taxon>eudicotyledons</taxon>
        <taxon>Gunneridae</taxon>
        <taxon>Pentapetalae</taxon>
        <taxon>asterids</taxon>
        <taxon>lamiids</taxon>
        <taxon>Boraginales</taxon>
        <taxon>Boraginaceae</taxon>
        <taxon>Boraginoideae</taxon>
        <taxon>Lithospermeae</taxon>
        <taxon>Lithospermum</taxon>
    </lineage>
</organism>
<sequence length="104" mass="11940">MIRVPKVLLELKHENDVYEFYKAYAKEVGFGIRKSKGHKEHVIQIKRTIQRFHFRHHTSLRQPMDSRNSAKVPEPISPTVVHSPHSTGPANLLAHPCPSVFLPV</sequence>
<feature type="region of interest" description="Disordered" evidence="1">
    <location>
        <begin position="57"/>
        <end position="88"/>
    </location>
</feature>
<accession>A0AAV3P7K9</accession>
<evidence type="ECO:0000313" key="2">
    <source>
        <dbReference type="EMBL" id="GAA0147484.1"/>
    </source>
</evidence>
<dbReference type="AlphaFoldDB" id="A0AAV3P7K9"/>
<dbReference type="Proteomes" id="UP001454036">
    <property type="component" value="Unassembled WGS sequence"/>
</dbReference>
<comment type="caution">
    <text evidence="2">The sequence shown here is derived from an EMBL/GenBank/DDBJ whole genome shotgun (WGS) entry which is preliminary data.</text>
</comment>
<reference evidence="2 3" key="1">
    <citation type="submission" date="2024-01" db="EMBL/GenBank/DDBJ databases">
        <title>The complete chloroplast genome sequence of Lithospermum erythrorhizon: insights into the phylogenetic relationship among Boraginaceae species and the maternal lineages of purple gromwells.</title>
        <authorList>
            <person name="Okada T."/>
            <person name="Watanabe K."/>
        </authorList>
    </citation>
    <scope>NUCLEOTIDE SEQUENCE [LARGE SCALE GENOMIC DNA]</scope>
</reference>
<evidence type="ECO:0000313" key="3">
    <source>
        <dbReference type="Proteomes" id="UP001454036"/>
    </source>
</evidence>
<proteinExistence type="predicted"/>
<keyword evidence="3" id="KW-1185">Reference proteome</keyword>
<dbReference type="EMBL" id="BAABME010001087">
    <property type="protein sequence ID" value="GAA0147484.1"/>
    <property type="molecule type" value="Genomic_DNA"/>
</dbReference>
<gene>
    <name evidence="2" type="ORF">LIER_07172</name>
</gene>